<dbReference type="Gene3D" id="3.40.50.720">
    <property type="entry name" value="NAD(P)-binding Rossmann-like Domain"/>
    <property type="match status" value="1"/>
</dbReference>
<evidence type="ECO:0000313" key="14">
    <source>
        <dbReference type="Proteomes" id="UP000007150"/>
    </source>
</evidence>
<dbReference type="AlphaFoldDB" id="F6EUI7"/>
<dbReference type="PANTHER" id="PTHR43612:SF3">
    <property type="entry name" value="TRIFUNCTIONAL ENZYME SUBUNIT ALPHA, MITOCHONDRIAL"/>
    <property type="match status" value="1"/>
</dbReference>
<sequence length="713" mass="76097">MENFRIELDADGIAVVTFDVPGRSMNTLTNSVIAEFPALLAKLRDDDAIKGVVFRSGKVGSFCAGADLGDLLEHAGTRMMPPPVSAQLRELELLGKPVAIALEGLTLGGGLELAMACHYRVAANSPKVVFGLPEVTIGLLPGGGGTQRLARLVGVEKALPLLLEGKPVPAPRAAELGIVDELAAEGEVLAAAKRWIIGGGSATARWDVKGYKIPGGTPYTPANMQAFMMAAAMLRKTTYGNFPAAENILKCVFEGIQLPIEMGLAIETRYFIKTFATPQARAMIRSLFVSRQALAKGGQWAGKAEAPKKVGVIGAGMMGAGIAYVQAARKIETVLLDVDQAAAEKGKGYSRQLVEKAAKRGRMTESAGNDLLDRITPSADYAQLRDVDLVVEAVFEDFELKHKVIRQVEEQLPATALFGSNTSTLPISSLAEASAQADNFIGIHFFSPVDRMDLVEIIRGTKTSEDAVARAVAYAVAIGKTPIVVNDSRGFYTSRCFGTYIYEGLEMLVEGITPALIENAGRMTSMPRGPLEISDDVANDLLLRVIDQTKAALGDAYEIRPFVPVIRSLVEAGRLGRKSGAGFYEYPGDGRKQLWSGLSDLAPVAKGEAALPDVEWLKTRLLHRQALEAARCFHEGVIEDPRAADVGAIMGWGFAAWTGGPLSYIDGLGTARFVAECDELAAKLGPRFAVPDALRAMAAQGDGYYQKRSKAAA</sequence>
<accession>F6EUI7</accession>
<keyword evidence="13" id="KW-0413">Isomerase</keyword>
<dbReference type="GO" id="GO:0006635">
    <property type="term" value="P:fatty acid beta-oxidation"/>
    <property type="evidence" value="ECO:0007669"/>
    <property type="project" value="UniProtKB-UniPathway"/>
</dbReference>
<proteinExistence type="inferred from homology"/>
<dbReference type="HOGENOM" id="CLU_009834_15_3_5"/>
<keyword evidence="9" id="KW-0511">Multifunctional enzyme</keyword>
<dbReference type="UniPathway" id="UPA00659"/>
<dbReference type="SUPFAM" id="SSF51735">
    <property type="entry name" value="NAD(P)-binding Rossmann-fold domains"/>
    <property type="match status" value="1"/>
</dbReference>
<organism evidence="13 14">
    <name type="scientific">Sphingobium chlorophenolicum L-1</name>
    <dbReference type="NCBI Taxonomy" id="690566"/>
    <lineage>
        <taxon>Bacteria</taxon>
        <taxon>Pseudomonadati</taxon>
        <taxon>Pseudomonadota</taxon>
        <taxon>Alphaproteobacteria</taxon>
        <taxon>Sphingomonadales</taxon>
        <taxon>Sphingomonadaceae</taxon>
        <taxon>Sphingobium</taxon>
    </lineage>
</organism>
<evidence type="ECO:0000256" key="8">
    <source>
        <dbReference type="ARBA" id="ARBA00023239"/>
    </source>
</evidence>
<dbReference type="GO" id="GO:0016509">
    <property type="term" value="F:long-chain (3S)-3-hydroxyacyl-CoA dehydrogenase (NAD+) activity"/>
    <property type="evidence" value="ECO:0007669"/>
    <property type="project" value="TreeGrafter"/>
</dbReference>
<dbReference type="EC" id="5.1.2.3" evidence="13"/>
<keyword evidence="4" id="KW-0442">Lipid degradation</keyword>
<evidence type="ECO:0000256" key="10">
    <source>
        <dbReference type="ARBA" id="ARBA00049556"/>
    </source>
</evidence>
<dbReference type="Proteomes" id="UP000007150">
    <property type="component" value="Chromosome 1"/>
</dbReference>
<dbReference type="InterPro" id="IPR008927">
    <property type="entry name" value="6-PGluconate_DH-like_C_sf"/>
</dbReference>
<dbReference type="Gene3D" id="3.90.226.10">
    <property type="entry name" value="2-enoyl-CoA Hydratase, Chain A, domain 1"/>
    <property type="match status" value="1"/>
</dbReference>
<dbReference type="GO" id="GO:0004300">
    <property type="term" value="F:enoyl-CoA hydratase activity"/>
    <property type="evidence" value="ECO:0007669"/>
    <property type="project" value="TreeGrafter"/>
</dbReference>
<evidence type="ECO:0000256" key="5">
    <source>
        <dbReference type="ARBA" id="ARBA00023002"/>
    </source>
</evidence>
<dbReference type="KEGG" id="sch:Sphch_0181"/>
<keyword evidence="8" id="KW-0456">Lyase</keyword>
<dbReference type="GO" id="GO:0008692">
    <property type="term" value="F:3-hydroxybutyryl-CoA epimerase activity"/>
    <property type="evidence" value="ECO:0007669"/>
    <property type="project" value="UniProtKB-EC"/>
</dbReference>
<dbReference type="InterPro" id="IPR036291">
    <property type="entry name" value="NAD(P)-bd_dom_sf"/>
</dbReference>
<evidence type="ECO:0000256" key="6">
    <source>
        <dbReference type="ARBA" id="ARBA00023027"/>
    </source>
</evidence>
<dbReference type="STRING" id="690566.Sphch_0181"/>
<protein>
    <submittedName>
        <fullName evidence="13">3-hydroxybutyryl-CoA epimerase</fullName>
        <ecNumber evidence="13">5.1.2.3</ecNumber>
    </submittedName>
</protein>
<feature type="domain" description="3-hydroxyacyl-CoA dehydrogenase C-terminal" evidence="11">
    <location>
        <begin position="490"/>
        <end position="586"/>
    </location>
</feature>
<dbReference type="InterPro" id="IPR001753">
    <property type="entry name" value="Enoyl-CoA_hydra/iso"/>
</dbReference>
<evidence type="ECO:0000256" key="3">
    <source>
        <dbReference type="ARBA" id="ARBA00022832"/>
    </source>
</evidence>
<keyword evidence="6" id="KW-0520">NAD</keyword>
<dbReference type="PANTHER" id="PTHR43612">
    <property type="entry name" value="TRIFUNCTIONAL ENZYME SUBUNIT ALPHA"/>
    <property type="match status" value="1"/>
</dbReference>
<comment type="catalytic activity">
    <reaction evidence="10">
        <text>a (3S)-3-hydroxyacyl-CoA + NAD(+) = a 3-oxoacyl-CoA + NADH + H(+)</text>
        <dbReference type="Rhea" id="RHEA:22432"/>
        <dbReference type="ChEBI" id="CHEBI:15378"/>
        <dbReference type="ChEBI" id="CHEBI:57318"/>
        <dbReference type="ChEBI" id="CHEBI:57540"/>
        <dbReference type="ChEBI" id="CHEBI:57945"/>
        <dbReference type="ChEBI" id="CHEBI:90726"/>
        <dbReference type="EC" id="1.1.1.35"/>
    </reaction>
</comment>
<reference evidence="13 14" key="1">
    <citation type="submission" date="2011-05" db="EMBL/GenBank/DDBJ databases">
        <title>Complete sequence of chromosome 1 of Sphingobium chlorophenolicum L-1.</title>
        <authorList>
            <consortium name="US DOE Joint Genome Institute"/>
            <person name="Lucas S."/>
            <person name="Han J."/>
            <person name="Lapidus A."/>
            <person name="Cheng J.-F."/>
            <person name="Goodwin L."/>
            <person name="Pitluck S."/>
            <person name="Peters L."/>
            <person name="Daligault H."/>
            <person name="Han C."/>
            <person name="Tapia R."/>
            <person name="Land M."/>
            <person name="Hauser L."/>
            <person name="Kyrpides N."/>
            <person name="Ivanova N."/>
            <person name="Pagani I."/>
            <person name="Turner P."/>
            <person name="Copley S."/>
            <person name="Woyke T."/>
        </authorList>
    </citation>
    <scope>NUCLEOTIDE SEQUENCE [LARGE SCALE GENOMIC DNA]</scope>
    <source>
        <strain evidence="13 14">L-1</strain>
    </source>
</reference>
<evidence type="ECO:0000256" key="1">
    <source>
        <dbReference type="ARBA" id="ARBA00005005"/>
    </source>
</evidence>
<name>F6EUI7_SPHCR</name>
<dbReference type="RefSeq" id="WP_013846154.1">
    <property type="nucleotide sequence ID" value="NC_015593.1"/>
</dbReference>
<dbReference type="Pfam" id="PF00725">
    <property type="entry name" value="3HCDH"/>
    <property type="match status" value="1"/>
</dbReference>
<evidence type="ECO:0000259" key="11">
    <source>
        <dbReference type="Pfam" id="PF00725"/>
    </source>
</evidence>
<evidence type="ECO:0000256" key="9">
    <source>
        <dbReference type="ARBA" id="ARBA00023268"/>
    </source>
</evidence>
<dbReference type="SUPFAM" id="SSF52096">
    <property type="entry name" value="ClpP/crotonase"/>
    <property type="match status" value="1"/>
</dbReference>
<comment type="similarity">
    <text evidence="2">In the central section; belongs to the 3-hydroxyacyl-CoA dehydrogenase family.</text>
</comment>
<evidence type="ECO:0000313" key="13">
    <source>
        <dbReference type="EMBL" id="AEG47881.1"/>
    </source>
</evidence>
<dbReference type="SUPFAM" id="SSF48179">
    <property type="entry name" value="6-phosphogluconate dehydrogenase C-terminal domain-like"/>
    <property type="match status" value="2"/>
</dbReference>
<dbReference type="EMBL" id="CP002798">
    <property type="protein sequence ID" value="AEG47881.1"/>
    <property type="molecule type" value="Genomic_DNA"/>
</dbReference>
<evidence type="ECO:0000256" key="2">
    <source>
        <dbReference type="ARBA" id="ARBA00007005"/>
    </source>
</evidence>
<gene>
    <name evidence="13" type="ORF">Sphch_0181</name>
</gene>
<keyword evidence="3" id="KW-0276">Fatty acid metabolism</keyword>
<dbReference type="Pfam" id="PF00378">
    <property type="entry name" value="ECH_1"/>
    <property type="match status" value="1"/>
</dbReference>
<keyword evidence="5" id="KW-0560">Oxidoreductase</keyword>
<dbReference type="GO" id="GO:0070403">
    <property type="term" value="F:NAD+ binding"/>
    <property type="evidence" value="ECO:0007669"/>
    <property type="project" value="InterPro"/>
</dbReference>
<feature type="domain" description="3-hydroxyacyl-CoA dehydrogenase NAD binding" evidence="12">
    <location>
        <begin position="309"/>
        <end position="487"/>
    </location>
</feature>
<keyword evidence="14" id="KW-1185">Reference proteome</keyword>
<keyword evidence="7" id="KW-0443">Lipid metabolism</keyword>
<dbReference type="Pfam" id="PF02737">
    <property type="entry name" value="3HCDH_N"/>
    <property type="match status" value="1"/>
</dbReference>
<dbReference type="InterPro" id="IPR029045">
    <property type="entry name" value="ClpP/crotonase-like_dom_sf"/>
</dbReference>
<evidence type="ECO:0000259" key="12">
    <source>
        <dbReference type="Pfam" id="PF02737"/>
    </source>
</evidence>
<comment type="pathway">
    <text evidence="1">Lipid metabolism; fatty acid beta-oxidation.</text>
</comment>
<evidence type="ECO:0000256" key="4">
    <source>
        <dbReference type="ARBA" id="ARBA00022963"/>
    </source>
</evidence>
<dbReference type="InterPro" id="IPR006176">
    <property type="entry name" value="3-OHacyl-CoA_DH_NAD-bd"/>
</dbReference>
<dbReference type="CDD" id="cd06558">
    <property type="entry name" value="crotonase-like"/>
    <property type="match status" value="1"/>
</dbReference>
<dbReference type="InterPro" id="IPR050136">
    <property type="entry name" value="FA_oxidation_alpha_subunit"/>
</dbReference>
<dbReference type="Gene3D" id="1.10.1040.50">
    <property type="match status" value="1"/>
</dbReference>
<evidence type="ECO:0000256" key="7">
    <source>
        <dbReference type="ARBA" id="ARBA00023098"/>
    </source>
</evidence>
<dbReference type="FunFam" id="3.40.50.720:FF:000009">
    <property type="entry name" value="Fatty oxidation complex, alpha subunit"/>
    <property type="match status" value="1"/>
</dbReference>
<dbReference type="InterPro" id="IPR006108">
    <property type="entry name" value="3HC_DH_C"/>
</dbReference>